<proteinExistence type="predicted"/>
<gene>
    <name evidence="1" type="ORF">KU39_1935</name>
</gene>
<reference evidence="1 2" key="1">
    <citation type="journal article" date="2014" name="Genome Announc.">
        <title>Comparative Genome Analysis of Two Isolates of the Fish Pathogen Piscirickettsia salmonis from Different Hosts Reveals Major Differences in Virulence-Associated Secretion Systems.</title>
        <authorList>
            <person name="Bohle H."/>
            <person name="Henriquez P."/>
            <person name="Grothusen H."/>
            <person name="Navas E."/>
            <person name="Sandoval A."/>
            <person name="Bustamante F."/>
            <person name="Bustos P."/>
            <person name="Mancilla M."/>
        </authorList>
    </citation>
    <scope>NUCLEOTIDE SEQUENCE [LARGE SCALE GENOMIC DNA]</scope>
    <source>
        <strain evidence="2">B1-32597</strain>
    </source>
</reference>
<evidence type="ECO:0000313" key="2">
    <source>
        <dbReference type="Proteomes" id="UP000029558"/>
    </source>
</evidence>
<dbReference type="EMBL" id="CP012508">
    <property type="protein sequence ID" value="ALB23115.1"/>
    <property type="molecule type" value="Genomic_DNA"/>
</dbReference>
<evidence type="ECO:0000313" key="1">
    <source>
        <dbReference type="EMBL" id="ALB23115.1"/>
    </source>
</evidence>
<dbReference type="Proteomes" id="UP000029558">
    <property type="component" value="Chromosome"/>
</dbReference>
<name>A0AAC8ZP74_PISSA</name>
<dbReference type="RefSeq" id="WP_144420701.1">
    <property type="nucleotide sequence ID" value="NZ_CP012508.1"/>
</dbReference>
<sequence length="118" mass="13360">MAIYAVSENLYGLFHLQLTDRNGEVFGKWLHTIKELTADEKVSFFIGKPHPVDTYPETSTRGCLERRCKEVGINSFDVTIMNMVHVTYIEASNCGMKLTGMDGKTIEHSVAKYQSLRV</sequence>
<dbReference type="AlphaFoldDB" id="A0AAC8ZP74"/>
<protein>
    <submittedName>
        <fullName evidence="1">Aldehyde dehydrogenase family protein</fullName>
    </submittedName>
</protein>
<organism evidence="1 2">
    <name type="scientific">Piscirickettsia salmonis</name>
    <dbReference type="NCBI Taxonomy" id="1238"/>
    <lineage>
        <taxon>Bacteria</taxon>
        <taxon>Pseudomonadati</taxon>
        <taxon>Pseudomonadota</taxon>
        <taxon>Gammaproteobacteria</taxon>
        <taxon>Thiotrichales</taxon>
        <taxon>Piscirickettsiaceae</taxon>
        <taxon>Piscirickettsia</taxon>
    </lineage>
</organism>
<accession>A0AAC8ZP74</accession>